<sequence length="227" mass="26348">MLSDPSQVKIESMGVNWPIWSLETLIILWLGICTLINKKWQNIGVSDHVLGWIKHGVNIFYFFAHFKGKFIDRIRNGSLHLVGKKEECQPQYLVMPLPIESSKPKLCHDERFLNLWIKESPFVLDTLRDIPRLVPKESFITTSDDKSEYDHIFLTEQSRKYFGLQFGGWFMCYKTIHFGLKAGVFIYHTVGLAATSYVRSLGVPCSQYIDDRWIGEWLCDQVAVNLI</sequence>
<reference evidence="2 3" key="1">
    <citation type="submission" date="2022-12" db="EMBL/GenBank/DDBJ databases">
        <title>Chromosome-level genome of Tegillarca granosa.</title>
        <authorList>
            <person name="Kim J."/>
        </authorList>
    </citation>
    <scope>NUCLEOTIDE SEQUENCE [LARGE SCALE GENOMIC DNA]</scope>
    <source>
        <strain evidence="2">Teg-2019</strain>
        <tissue evidence="2">Adductor muscle</tissue>
    </source>
</reference>
<name>A0ABQ9ECE7_TEGGR</name>
<keyword evidence="3" id="KW-1185">Reference proteome</keyword>
<organism evidence="2 3">
    <name type="scientific">Tegillarca granosa</name>
    <name type="common">Malaysian cockle</name>
    <name type="synonym">Anadara granosa</name>
    <dbReference type="NCBI Taxonomy" id="220873"/>
    <lineage>
        <taxon>Eukaryota</taxon>
        <taxon>Metazoa</taxon>
        <taxon>Spiralia</taxon>
        <taxon>Lophotrochozoa</taxon>
        <taxon>Mollusca</taxon>
        <taxon>Bivalvia</taxon>
        <taxon>Autobranchia</taxon>
        <taxon>Pteriomorphia</taxon>
        <taxon>Arcoida</taxon>
        <taxon>Arcoidea</taxon>
        <taxon>Arcidae</taxon>
        <taxon>Tegillarca</taxon>
    </lineage>
</organism>
<dbReference type="InterPro" id="IPR043502">
    <property type="entry name" value="DNA/RNA_pol_sf"/>
</dbReference>
<dbReference type="InterPro" id="IPR043128">
    <property type="entry name" value="Rev_trsase/Diguanyl_cyclase"/>
</dbReference>
<protein>
    <submittedName>
        <fullName evidence="2">Uncharacterized protein</fullName>
    </submittedName>
</protein>
<evidence type="ECO:0000256" key="1">
    <source>
        <dbReference type="SAM" id="Phobius"/>
    </source>
</evidence>
<evidence type="ECO:0000313" key="2">
    <source>
        <dbReference type="EMBL" id="KAJ8300928.1"/>
    </source>
</evidence>
<dbReference type="InterPro" id="IPR052055">
    <property type="entry name" value="Hepadnavirus_pol/RT"/>
</dbReference>
<dbReference type="SUPFAM" id="SSF56672">
    <property type="entry name" value="DNA/RNA polymerases"/>
    <property type="match status" value="1"/>
</dbReference>
<proteinExistence type="predicted"/>
<gene>
    <name evidence="2" type="ORF">KUTeg_022447</name>
</gene>
<dbReference type="Proteomes" id="UP001217089">
    <property type="component" value="Unassembled WGS sequence"/>
</dbReference>
<feature type="transmembrane region" description="Helical" evidence="1">
    <location>
        <begin position="17"/>
        <end position="36"/>
    </location>
</feature>
<evidence type="ECO:0000313" key="3">
    <source>
        <dbReference type="Proteomes" id="UP001217089"/>
    </source>
</evidence>
<dbReference type="PANTHER" id="PTHR33050">
    <property type="entry name" value="REVERSE TRANSCRIPTASE DOMAIN-CONTAINING PROTEIN"/>
    <property type="match status" value="1"/>
</dbReference>
<keyword evidence="1" id="KW-1133">Transmembrane helix</keyword>
<accession>A0ABQ9ECE7</accession>
<dbReference type="PANTHER" id="PTHR33050:SF7">
    <property type="entry name" value="RIBONUCLEASE H"/>
    <property type="match status" value="1"/>
</dbReference>
<comment type="caution">
    <text evidence="2">The sequence shown here is derived from an EMBL/GenBank/DDBJ whole genome shotgun (WGS) entry which is preliminary data.</text>
</comment>
<dbReference type="Gene3D" id="3.30.70.270">
    <property type="match status" value="1"/>
</dbReference>
<keyword evidence="1" id="KW-0472">Membrane</keyword>
<dbReference type="Gene3D" id="3.10.10.10">
    <property type="entry name" value="HIV Type 1 Reverse Transcriptase, subunit A, domain 1"/>
    <property type="match status" value="1"/>
</dbReference>
<dbReference type="EMBL" id="JARBDR010000919">
    <property type="protein sequence ID" value="KAJ8300928.1"/>
    <property type="molecule type" value="Genomic_DNA"/>
</dbReference>
<keyword evidence="1" id="KW-0812">Transmembrane</keyword>